<feature type="region of interest" description="Disordered" evidence="1">
    <location>
        <begin position="1"/>
        <end position="38"/>
    </location>
</feature>
<dbReference type="EMBL" id="CM017328">
    <property type="protein sequence ID" value="KAE8124330.1"/>
    <property type="molecule type" value="Genomic_DNA"/>
</dbReference>
<name>A0A5N6RSS4_9ROSI</name>
<feature type="compositionally biased region" description="Polar residues" evidence="1">
    <location>
        <begin position="567"/>
        <end position="581"/>
    </location>
</feature>
<dbReference type="FunFam" id="3.90.1640.10:FF:000010">
    <property type="entry name" value="Uncharacterized protein"/>
    <property type="match status" value="1"/>
</dbReference>
<feature type="compositionally biased region" description="Basic and acidic residues" evidence="1">
    <location>
        <begin position="25"/>
        <end position="36"/>
    </location>
</feature>
<dbReference type="OrthoDB" id="374045at2759"/>
<dbReference type="GO" id="GO:0004309">
    <property type="term" value="F:exopolyphosphatase activity"/>
    <property type="evidence" value="ECO:0007669"/>
    <property type="project" value="TreeGrafter"/>
</dbReference>
<dbReference type="SUPFAM" id="SSF64182">
    <property type="entry name" value="DHH phosphoesterases"/>
    <property type="match status" value="1"/>
</dbReference>
<evidence type="ECO:0000313" key="3">
    <source>
        <dbReference type="Proteomes" id="UP000327013"/>
    </source>
</evidence>
<dbReference type="PANTHER" id="PTHR12112">
    <property type="entry name" value="BNIP - RELATED"/>
    <property type="match status" value="1"/>
</dbReference>
<dbReference type="AlphaFoldDB" id="A0A5N6RSS4"/>
<keyword evidence="3" id="KW-1185">Reference proteome</keyword>
<dbReference type="InterPro" id="IPR038763">
    <property type="entry name" value="DHH_sf"/>
</dbReference>
<evidence type="ECO:0000313" key="2">
    <source>
        <dbReference type="EMBL" id="KAE8124330.1"/>
    </source>
</evidence>
<feature type="region of interest" description="Disordered" evidence="1">
    <location>
        <begin position="90"/>
        <end position="218"/>
    </location>
</feature>
<evidence type="ECO:0000256" key="1">
    <source>
        <dbReference type="SAM" id="MobiDB-lite"/>
    </source>
</evidence>
<dbReference type="PANTHER" id="PTHR12112:SF39">
    <property type="entry name" value="EG:152A3.5 PROTEIN (FBGN0003116_PN PROTEIN)"/>
    <property type="match status" value="1"/>
</dbReference>
<accession>A0A5N6RSS4</accession>
<feature type="compositionally biased region" description="Polar residues" evidence="1">
    <location>
        <begin position="95"/>
        <end position="107"/>
    </location>
</feature>
<dbReference type="GO" id="GO:0005737">
    <property type="term" value="C:cytoplasm"/>
    <property type="evidence" value="ECO:0007669"/>
    <property type="project" value="TreeGrafter"/>
</dbReference>
<protein>
    <recommendedName>
        <fullName evidence="4">Exopolyphosphatase</fullName>
    </recommendedName>
</protein>
<feature type="compositionally biased region" description="Basic and acidic residues" evidence="1">
    <location>
        <begin position="556"/>
        <end position="566"/>
    </location>
</feature>
<organism evidence="2 3">
    <name type="scientific">Carpinus fangiana</name>
    <dbReference type="NCBI Taxonomy" id="176857"/>
    <lineage>
        <taxon>Eukaryota</taxon>
        <taxon>Viridiplantae</taxon>
        <taxon>Streptophyta</taxon>
        <taxon>Embryophyta</taxon>
        <taxon>Tracheophyta</taxon>
        <taxon>Spermatophyta</taxon>
        <taxon>Magnoliopsida</taxon>
        <taxon>eudicotyledons</taxon>
        <taxon>Gunneridae</taxon>
        <taxon>Pentapetalae</taxon>
        <taxon>rosids</taxon>
        <taxon>fabids</taxon>
        <taxon>Fagales</taxon>
        <taxon>Betulaceae</taxon>
        <taxon>Carpinus</taxon>
    </lineage>
</organism>
<evidence type="ECO:0008006" key="4">
    <source>
        <dbReference type="Google" id="ProtNLM"/>
    </source>
</evidence>
<feature type="compositionally biased region" description="Low complexity" evidence="1">
    <location>
        <begin position="160"/>
        <end position="170"/>
    </location>
</feature>
<dbReference type="Gene3D" id="3.90.1640.10">
    <property type="entry name" value="inorganic pyrophosphatase (n-terminal core)"/>
    <property type="match status" value="2"/>
</dbReference>
<dbReference type="Proteomes" id="UP000327013">
    <property type="component" value="Chromosome 8"/>
</dbReference>
<feature type="compositionally biased region" description="Basic and acidic residues" evidence="1">
    <location>
        <begin position="1"/>
        <end position="18"/>
    </location>
</feature>
<proteinExistence type="predicted"/>
<feature type="region of interest" description="Disordered" evidence="1">
    <location>
        <begin position="556"/>
        <end position="607"/>
    </location>
</feature>
<sequence length="628" mass="69531">MADRIRYRRDTSRRESKRAITLQKKLAESTRRKAEPAPDLTDFMNDMFFGAATAGKKAYNLTGMDEDEDFESSTRRNSSRMTQEWLEEARRLVASSPTRSDSPTSKLVGSPRFAAAQGSPALPDRRDPLSRSARRNRAVESFSGEILSKSAKHNRKNSETTTATTTPQATGLIPSIGDATPDPTALPLPPSRQPINRKSRFQTDLHPPGIPIPSSRRTFKNSTQSLDTHLLSPPKSLTELTCSLAENPVLSPPRKLVESAHRRSISASTCSMDKIAPKHNASHGGLKEEKGASDHNILNGFLKEQRIKLEKVLNGEIEAKAKIVLSGPSNSFYIEITVITCEVSSMVAAICYTWLLENRMSKNKGEDDGEGFVVVPVMNLSRERMWKHKQAAWLFHHVGVDATSLLFSDEVDLETLMMAEKLRILVVGQDVLRTNGEVGSQCTILTDNYCEDAYDLLQTPALKKLLLAGILLDTQNLNASDKSSTTRDSEAVQLLLVGSAPNYRYALFDQLMQDQRDECFLEALRHNYGKPPTESDFNSVTHVELKVIERKSTSISQHKDIIHNPDKNPSNVKSSKTNRVSPKSAKPDSSSVQSAQAAPAQTASEAAHAKPKFFLAKWFGFGSKNENK</sequence>
<gene>
    <name evidence="2" type="ORF">FH972_019228</name>
</gene>
<reference evidence="2 3" key="1">
    <citation type="submission" date="2019-06" db="EMBL/GenBank/DDBJ databases">
        <title>A chromosomal-level reference genome of Carpinus fangiana (Coryloideae, Betulaceae).</title>
        <authorList>
            <person name="Yang X."/>
            <person name="Wang Z."/>
            <person name="Zhang L."/>
            <person name="Hao G."/>
            <person name="Liu J."/>
            <person name="Yang Y."/>
        </authorList>
    </citation>
    <scope>NUCLEOTIDE SEQUENCE [LARGE SCALE GENOMIC DNA]</scope>
    <source>
        <strain evidence="2">Cfa_2016G</strain>
        <tissue evidence="2">Leaf</tissue>
    </source>
</reference>
<feature type="compositionally biased region" description="Low complexity" evidence="1">
    <location>
        <begin position="589"/>
        <end position="606"/>
    </location>
</feature>